<dbReference type="Pfam" id="PF03466">
    <property type="entry name" value="LysR_substrate"/>
    <property type="match status" value="1"/>
</dbReference>
<dbReference type="InterPro" id="IPR005119">
    <property type="entry name" value="LysR_subst-bd"/>
</dbReference>
<proteinExistence type="inferred from homology"/>
<dbReference type="GO" id="GO:0003677">
    <property type="term" value="F:DNA binding"/>
    <property type="evidence" value="ECO:0007669"/>
    <property type="project" value="UniProtKB-KW"/>
</dbReference>
<dbReference type="InterPro" id="IPR058163">
    <property type="entry name" value="LysR-type_TF_proteobact-type"/>
</dbReference>
<keyword evidence="2" id="KW-0805">Transcription regulation</keyword>
<dbReference type="PROSITE" id="PS50931">
    <property type="entry name" value="HTH_LYSR"/>
    <property type="match status" value="1"/>
</dbReference>
<keyword evidence="7" id="KW-1185">Reference proteome</keyword>
<organism evidence="6 7">
    <name type="scientific">Steroidobacter agaridevorans</name>
    <dbReference type="NCBI Taxonomy" id="2695856"/>
    <lineage>
        <taxon>Bacteria</taxon>
        <taxon>Pseudomonadati</taxon>
        <taxon>Pseudomonadota</taxon>
        <taxon>Gammaproteobacteria</taxon>
        <taxon>Steroidobacterales</taxon>
        <taxon>Steroidobacteraceae</taxon>
        <taxon>Steroidobacter</taxon>
    </lineage>
</organism>
<dbReference type="InterPro" id="IPR036388">
    <property type="entry name" value="WH-like_DNA-bd_sf"/>
</dbReference>
<name>A0A829YLB1_9GAMM</name>
<dbReference type="Gene3D" id="3.40.190.10">
    <property type="entry name" value="Periplasmic binding protein-like II"/>
    <property type="match status" value="2"/>
</dbReference>
<evidence type="ECO:0000313" key="7">
    <source>
        <dbReference type="Proteomes" id="UP000445000"/>
    </source>
</evidence>
<dbReference type="SUPFAM" id="SSF46785">
    <property type="entry name" value="Winged helix' DNA-binding domain"/>
    <property type="match status" value="1"/>
</dbReference>
<evidence type="ECO:0000313" key="6">
    <source>
        <dbReference type="EMBL" id="GFE83661.1"/>
    </source>
</evidence>
<evidence type="ECO:0000259" key="5">
    <source>
        <dbReference type="PROSITE" id="PS50931"/>
    </source>
</evidence>
<dbReference type="Pfam" id="PF00126">
    <property type="entry name" value="HTH_1"/>
    <property type="match status" value="1"/>
</dbReference>
<evidence type="ECO:0000256" key="3">
    <source>
        <dbReference type="ARBA" id="ARBA00023125"/>
    </source>
</evidence>
<gene>
    <name evidence="6" type="ORF">GCM10011487_56610</name>
</gene>
<dbReference type="SUPFAM" id="SSF53850">
    <property type="entry name" value="Periplasmic binding protein-like II"/>
    <property type="match status" value="1"/>
</dbReference>
<keyword evidence="4" id="KW-0804">Transcription</keyword>
<dbReference type="Gene3D" id="1.10.10.10">
    <property type="entry name" value="Winged helix-like DNA-binding domain superfamily/Winged helix DNA-binding domain"/>
    <property type="match status" value="1"/>
</dbReference>
<evidence type="ECO:0000256" key="2">
    <source>
        <dbReference type="ARBA" id="ARBA00023015"/>
    </source>
</evidence>
<comment type="similarity">
    <text evidence="1">Belongs to the LysR transcriptional regulatory family.</text>
</comment>
<dbReference type="PANTHER" id="PTHR30537:SF5">
    <property type="entry name" value="HTH-TYPE TRANSCRIPTIONAL ACTIVATOR TTDR-RELATED"/>
    <property type="match status" value="1"/>
</dbReference>
<reference evidence="7" key="1">
    <citation type="submission" date="2020-01" db="EMBL/GenBank/DDBJ databases">
        <title>'Steroidobacter agaridevorans' sp. nov., agar-degrading bacteria isolated from rhizosphere soils.</title>
        <authorList>
            <person name="Ikenaga M."/>
            <person name="Kataoka M."/>
            <person name="Murouchi A."/>
            <person name="Katsuragi S."/>
            <person name="Sakai M."/>
        </authorList>
    </citation>
    <scope>NUCLEOTIDE SEQUENCE [LARGE SCALE GENOMIC DNA]</scope>
    <source>
        <strain evidence="7">YU21-B</strain>
    </source>
</reference>
<dbReference type="PANTHER" id="PTHR30537">
    <property type="entry name" value="HTH-TYPE TRANSCRIPTIONAL REGULATOR"/>
    <property type="match status" value="1"/>
</dbReference>
<keyword evidence="3" id="KW-0238">DNA-binding</keyword>
<evidence type="ECO:0000256" key="1">
    <source>
        <dbReference type="ARBA" id="ARBA00009437"/>
    </source>
</evidence>
<dbReference type="GO" id="GO:0003700">
    <property type="term" value="F:DNA-binding transcription factor activity"/>
    <property type="evidence" value="ECO:0007669"/>
    <property type="project" value="InterPro"/>
</dbReference>
<sequence length="337" mass="37323">MIQARANKTERERRRLDAQLLSDLWVFRAVARAGSMSAAAAQLNVTAGAVSQRVLRLEARLKEKLFQRDRGRIALTSSGSIVLDAMNGVSTTVTNALSRLGRRQHDSIVVSCAPSLAMEWLMPHLQEFYRECPDVELKVRSEMSLPTAQWMKTEGVDVVITHNRARPAELIELASLQELTFPVCSRAYRDQLGAQPIQERFVTALHDDDPWCEGEPPRAEWQEWLAIAGGSCEFAIDTDRHFNLASLAYRAAIHGQGMAMGRSVIVNSLLKTGSLVPGGNVPPVPGAHYRVLSRTEEACDSRCARFAAWLAGGLARTQEETLTFLASTLSRISIDRR</sequence>
<evidence type="ECO:0000256" key="4">
    <source>
        <dbReference type="ARBA" id="ARBA00023163"/>
    </source>
</evidence>
<feature type="domain" description="HTH lysR-type" evidence="5">
    <location>
        <begin position="19"/>
        <end position="76"/>
    </location>
</feature>
<dbReference type="InterPro" id="IPR000847">
    <property type="entry name" value="LysR_HTH_N"/>
</dbReference>
<dbReference type="Proteomes" id="UP000445000">
    <property type="component" value="Unassembled WGS sequence"/>
</dbReference>
<protein>
    <submittedName>
        <fullName evidence="6">LysR family transcriptional regulator</fullName>
    </submittedName>
</protein>
<dbReference type="EMBL" id="BLJN01000006">
    <property type="protein sequence ID" value="GFE83661.1"/>
    <property type="molecule type" value="Genomic_DNA"/>
</dbReference>
<accession>A0A829YLB1</accession>
<dbReference type="AlphaFoldDB" id="A0A829YLB1"/>
<dbReference type="InterPro" id="IPR036390">
    <property type="entry name" value="WH_DNA-bd_sf"/>
</dbReference>
<comment type="caution">
    <text evidence="6">The sequence shown here is derived from an EMBL/GenBank/DDBJ whole genome shotgun (WGS) entry which is preliminary data.</text>
</comment>